<evidence type="ECO:0000313" key="2">
    <source>
        <dbReference type="Proteomes" id="UP000596660"/>
    </source>
</evidence>
<dbReference type="GO" id="GO:0030246">
    <property type="term" value="F:carbohydrate binding"/>
    <property type="evidence" value="ECO:0007669"/>
    <property type="project" value="InterPro"/>
</dbReference>
<dbReference type="GO" id="GO:0005975">
    <property type="term" value="P:carbohydrate metabolic process"/>
    <property type="evidence" value="ECO:0007669"/>
    <property type="project" value="InterPro"/>
</dbReference>
<evidence type="ECO:0008006" key="3">
    <source>
        <dbReference type="Google" id="ProtNLM"/>
    </source>
</evidence>
<dbReference type="EnsemblPlants" id="AUR62032686-RA">
    <property type="protein sequence ID" value="AUR62032686-RA:cds"/>
    <property type="gene ID" value="AUR62032686"/>
</dbReference>
<dbReference type="Proteomes" id="UP000596660">
    <property type="component" value="Unplaced"/>
</dbReference>
<dbReference type="PANTHER" id="PTHR11122">
    <property type="entry name" value="APOSPORY-ASSOCIATED PROTEIN C-RELATED"/>
    <property type="match status" value="1"/>
</dbReference>
<organism evidence="1 2">
    <name type="scientific">Chenopodium quinoa</name>
    <name type="common">Quinoa</name>
    <dbReference type="NCBI Taxonomy" id="63459"/>
    <lineage>
        <taxon>Eukaryota</taxon>
        <taxon>Viridiplantae</taxon>
        <taxon>Streptophyta</taxon>
        <taxon>Embryophyta</taxon>
        <taxon>Tracheophyta</taxon>
        <taxon>Spermatophyta</taxon>
        <taxon>Magnoliopsida</taxon>
        <taxon>eudicotyledons</taxon>
        <taxon>Gunneridae</taxon>
        <taxon>Pentapetalae</taxon>
        <taxon>Caryophyllales</taxon>
        <taxon>Chenopodiaceae</taxon>
        <taxon>Chenopodioideae</taxon>
        <taxon>Atripliceae</taxon>
        <taxon>Chenopodium</taxon>
    </lineage>
</organism>
<dbReference type="Gene3D" id="2.70.98.10">
    <property type="match status" value="2"/>
</dbReference>
<proteinExistence type="predicted"/>
<protein>
    <recommendedName>
        <fullName evidence="3">Photosynthetic NDH subcomplex B 2</fullName>
    </recommendedName>
</protein>
<dbReference type="GO" id="GO:0047938">
    <property type="term" value="F:glucose-6-phosphate 1-epimerase activity"/>
    <property type="evidence" value="ECO:0007669"/>
    <property type="project" value="TreeGrafter"/>
</dbReference>
<evidence type="ECO:0000313" key="1">
    <source>
        <dbReference type="EnsemblPlants" id="AUR62032686-RA:cds"/>
    </source>
</evidence>
<dbReference type="SUPFAM" id="SSF74650">
    <property type="entry name" value="Galactose mutarotase-like"/>
    <property type="match status" value="1"/>
</dbReference>
<accession>A0A803MN35</accession>
<dbReference type="Gramene" id="AUR62032686-RA">
    <property type="protein sequence ID" value="AUR62032686-RA:cds"/>
    <property type="gene ID" value="AUR62032686"/>
</dbReference>
<name>A0A803MN35_CHEQI</name>
<reference evidence="1" key="1">
    <citation type="journal article" date="2017" name="Nature">
        <title>The genome of Chenopodium quinoa.</title>
        <authorList>
            <person name="Jarvis D.E."/>
            <person name="Ho Y.S."/>
            <person name="Lightfoot D.J."/>
            <person name="Schmoeckel S.M."/>
            <person name="Li B."/>
            <person name="Borm T.J.A."/>
            <person name="Ohyanagi H."/>
            <person name="Mineta K."/>
            <person name="Michell C.T."/>
            <person name="Saber N."/>
            <person name="Kharbatia N.M."/>
            <person name="Rupper R.R."/>
            <person name="Sharp A.R."/>
            <person name="Dally N."/>
            <person name="Boughton B.A."/>
            <person name="Woo Y.H."/>
            <person name="Gao G."/>
            <person name="Schijlen E.G.W.M."/>
            <person name="Guo X."/>
            <person name="Momin A.A."/>
            <person name="Negrao S."/>
            <person name="Al-Babili S."/>
            <person name="Gehring C."/>
            <person name="Roessner U."/>
            <person name="Jung C."/>
            <person name="Murphy K."/>
            <person name="Arold S.T."/>
            <person name="Gojobori T."/>
            <person name="van der Linden C.G."/>
            <person name="van Loo E.N."/>
            <person name="Jellen E.N."/>
            <person name="Maughan P.J."/>
            <person name="Tester M."/>
        </authorList>
    </citation>
    <scope>NUCLEOTIDE SEQUENCE [LARGE SCALE GENOMIC DNA]</scope>
    <source>
        <strain evidence="1">cv. PI 614886</strain>
    </source>
</reference>
<dbReference type="GO" id="GO:0005737">
    <property type="term" value="C:cytoplasm"/>
    <property type="evidence" value="ECO:0007669"/>
    <property type="project" value="TreeGrafter"/>
</dbReference>
<dbReference type="InterPro" id="IPR011013">
    <property type="entry name" value="Gal_mutarotase_sf_dom"/>
</dbReference>
<dbReference type="AlphaFoldDB" id="A0A803MN35"/>
<dbReference type="PANTHER" id="PTHR11122:SF15">
    <property type="entry name" value="PROTEIN NDH-DEPENDENT CYCLIC ELECTRON FLOW 5"/>
    <property type="match status" value="1"/>
</dbReference>
<keyword evidence="2" id="KW-1185">Reference proteome</keyword>
<sequence>MASLLPFSLLKPTTICKASSAPATIASPSSLVESLNDQFGRKGINFLESTDTGTNVSTPIVELSVRNGSSLKLQLSNAHVTSYRPKVYWKDDGFEEVLYTLPQSKGGIGLVLNDVTQPVAAATKKPDPFRKSEPAAAKGSVLAGAEWSVKNVDSDSFDAVQVELSCTSGTLDITYVVSLYPESMASAVLVKNNGRKAIDLTSAILSHIKFKKRGGSGIQGLQGCSYCSQPPLSSPFEILSPAEAMKADSSQSPSKPGQWTTQDVPITILKDKFSRVYTAPPSERSKRFYRTPPSKYETIDQGKELEFRVIRMGYDDIYLASPGSLSEKYGRDYFICTGPASMLVPVTVDPGEGWRGAQINRLHKSFIHVTLKVYQINVLIVYLDGIGSADIAYPQPPFNVEYLQIEFGSHGVSFAELGQSSYVIRMLLENGSAASILMPSGLITSYKPKMWHGSSIENGFSWSPLSWILTDVKGSSQDSIQVELISREIENMVEVKYTITLKDDTLNSEVSVLNSRSSQLELTGSILSHLTVSSPDATYAFGLEGSNYVNKLPPISDFFIMPPNLAKNKKTSPSQSWPLSSLKELFGAKTDDTEINEQTEGEEEDNYKHLSGKMSRIYTCAPRNFTIIDRGKRNSVNVGRRGFGELYMYSPGSSHELYGKYAYLCVGQSALLKPITLGPEQSWKGEQRLHNPNL</sequence>
<reference evidence="1" key="2">
    <citation type="submission" date="2021-03" db="UniProtKB">
        <authorList>
            <consortium name="EnsemblPlants"/>
        </authorList>
    </citation>
    <scope>IDENTIFICATION</scope>
</reference>
<dbReference type="InterPro" id="IPR014718">
    <property type="entry name" value="GH-type_carb-bd"/>
</dbReference>